<name>A0A8I2YQQ2_9AGAM</name>
<feature type="region of interest" description="Disordered" evidence="2">
    <location>
        <begin position="1"/>
        <end position="26"/>
    </location>
</feature>
<keyword evidence="3" id="KW-0472">Membrane</keyword>
<organism evidence="4 5">
    <name type="scientific">Boletus reticuloceps</name>
    <dbReference type="NCBI Taxonomy" id="495285"/>
    <lineage>
        <taxon>Eukaryota</taxon>
        <taxon>Fungi</taxon>
        <taxon>Dikarya</taxon>
        <taxon>Basidiomycota</taxon>
        <taxon>Agaricomycotina</taxon>
        <taxon>Agaricomycetes</taxon>
        <taxon>Agaricomycetidae</taxon>
        <taxon>Boletales</taxon>
        <taxon>Boletineae</taxon>
        <taxon>Boletaceae</taxon>
        <taxon>Boletoideae</taxon>
        <taxon>Boletus</taxon>
    </lineage>
</organism>
<dbReference type="Proteomes" id="UP000683000">
    <property type="component" value="Unassembled WGS sequence"/>
</dbReference>
<feature type="coiled-coil region" evidence="1">
    <location>
        <begin position="399"/>
        <end position="426"/>
    </location>
</feature>
<reference evidence="4" key="1">
    <citation type="submission" date="2021-03" db="EMBL/GenBank/DDBJ databases">
        <title>Evolutionary innovations through gain and loss of genes in the ectomycorrhizal Boletales.</title>
        <authorList>
            <person name="Wu G."/>
            <person name="Miyauchi S."/>
            <person name="Morin E."/>
            <person name="Yang Z.-L."/>
            <person name="Xu J."/>
            <person name="Martin F.M."/>
        </authorList>
    </citation>
    <scope>NUCLEOTIDE SEQUENCE</scope>
    <source>
        <strain evidence="4">BR01</strain>
    </source>
</reference>
<dbReference type="EMBL" id="JAGFBS010000011">
    <property type="protein sequence ID" value="KAG6376735.1"/>
    <property type="molecule type" value="Genomic_DNA"/>
</dbReference>
<keyword evidence="3" id="KW-0812">Transmembrane</keyword>
<comment type="caution">
    <text evidence="4">The sequence shown here is derived from an EMBL/GenBank/DDBJ whole genome shotgun (WGS) entry which is preliminary data.</text>
</comment>
<evidence type="ECO:0000313" key="5">
    <source>
        <dbReference type="Proteomes" id="UP000683000"/>
    </source>
</evidence>
<dbReference type="Gene3D" id="1.20.1170.10">
    <property type="match status" value="1"/>
</dbReference>
<feature type="compositionally biased region" description="Polar residues" evidence="2">
    <location>
        <begin position="7"/>
        <end position="16"/>
    </location>
</feature>
<keyword evidence="1" id="KW-0175">Coiled coil</keyword>
<accession>A0A8I2YQQ2</accession>
<evidence type="ECO:0000313" key="4">
    <source>
        <dbReference type="EMBL" id="KAG6376735.1"/>
    </source>
</evidence>
<evidence type="ECO:0000256" key="1">
    <source>
        <dbReference type="SAM" id="Coils"/>
    </source>
</evidence>
<evidence type="ECO:0000256" key="2">
    <source>
        <dbReference type="SAM" id="MobiDB-lite"/>
    </source>
</evidence>
<protein>
    <submittedName>
        <fullName evidence="4">Uncharacterized protein</fullName>
    </submittedName>
</protein>
<dbReference type="OrthoDB" id="2659579at2759"/>
<proteinExistence type="predicted"/>
<sequence>MKKLTSHAKQLSSNLNDIRKSQPDIPSISKIKPDLSNVRKIAPNLNDLRKTFVPDMGKLQEISLGLEKVTGRLPDLGDFGNMAKRWGDMSKLIPGSYVLCPLALHSFGSHIHSLKLDQEWEIIVAPPPHYEQVSGLQHGWPGGNDKDGSPQAEVTLSESQEKEGFKKIQDVLNAPKTHKSLQESMEDLKDSVAGTVLAFKRVGAALAEATADANENASDLSRLSEMWSTHQKEFVRLLRMSRETACRARGTANKFAFDLATKLGDDALSTDEKNEKIREYRANLEVEIDQSKDLAQGFLDLHTQITYFQEEITAWMKKGDKFKEDILKLAADIKKAKEGIEKLTRRALLSASSALGLGILSAGAIALGILCPLLWIAAAFASIEVVKDGKAAWDNLLSRNNQKDKLQNAESEMDEKLASLDEFKRIQVILGPALSDLNLICDKLWVISEIWTFIRADLVGIERKMSLAKGSSLLFKARLKTAALTYSLLSDALNQYEAEIGKLDLE</sequence>
<gene>
    <name evidence="4" type="ORF">JVT61DRAFT_1753</name>
</gene>
<keyword evidence="3" id="KW-1133">Transmembrane helix</keyword>
<feature type="transmembrane region" description="Helical" evidence="3">
    <location>
        <begin position="354"/>
        <end position="378"/>
    </location>
</feature>
<evidence type="ECO:0000256" key="3">
    <source>
        <dbReference type="SAM" id="Phobius"/>
    </source>
</evidence>
<dbReference type="AlphaFoldDB" id="A0A8I2YQQ2"/>
<keyword evidence="5" id="KW-1185">Reference proteome</keyword>